<protein>
    <submittedName>
        <fullName evidence="2">Uncharacterized protein</fullName>
    </submittedName>
</protein>
<dbReference type="EnsemblPlants" id="OB08G10750.1">
    <property type="protein sequence ID" value="OB08G10750.1"/>
    <property type="gene ID" value="OB08G10750"/>
</dbReference>
<dbReference type="AlphaFoldDB" id="J3MPP6"/>
<dbReference type="Gramene" id="OB08G10750.1">
    <property type="protein sequence ID" value="OB08G10750.1"/>
    <property type="gene ID" value="OB08G10750"/>
</dbReference>
<feature type="region of interest" description="Disordered" evidence="1">
    <location>
        <begin position="60"/>
        <end position="82"/>
    </location>
</feature>
<reference evidence="2" key="1">
    <citation type="journal article" date="2013" name="Nat. Commun.">
        <title>Whole-genome sequencing of Oryza brachyantha reveals mechanisms underlying Oryza genome evolution.</title>
        <authorList>
            <person name="Chen J."/>
            <person name="Huang Q."/>
            <person name="Gao D."/>
            <person name="Wang J."/>
            <person name="Lang Y."/>
            <person name="Liu T."/>
            <person name="Li B."/>
            <person name="Bai Z."/>
            <person name="Luis Goicoechea J."/>
            <person name="Liang C."/>
            <person name="Chen C."/>
            <person name="Zhang W."/>
            <person name="Sun S."/>
            <person name="Liao Y."/>
            <person name="Zhang X."/>
            <person name="Yang L."/>
            <person name="Song C."/>
            <person name="Wang M."/>
            <person name="Shi J."/>
            <person name="Liu G."/>
            <person name="Liu J."/>
            <person name="Zhou H."/>
            <person name="Zhou W."/>
            <person name="Yu Q."/>
            <person name="An N."/>
            <person name="Chen Y."/>
            <person name="Cai Q."/>
            <person name="Wang B."/>
            <person name="Liu B."/>
            <person name="Min J."/>
            <person name="Huang Y."/>
            <person name="Wu H."/>
            <person name="Li Z."/>
            <person name="Zhang Y."/>
            <person name="Yin Y."/>
            <person name="Song W."/>
            <person name="Jiang J."/>
            <person name="Jackson S.A."/>
            <person name="Wing R.A."/>
            <person name="Wang J."/>
            <person name="Chen M."/>
        </authorList>
    </citation>
    <scope>NUCLEOTIDE SEQUENCE [LARGE SCALE GENOMIC DNA]</scope>
    <source>
        <strain evidence="2">cv. IRGC 101232</strain>
    </source>
</reference>
<accession>J3MPP6</accession>
<proteinExistence type="predicted"/>
<dbReference type="Proteomes" id="UP000006038">
    <property type="component" value="Chromosome 8"/>
</dbReference>
<reference evidence="2" key="2">
    <citation type="submission" date="2013-04" db="UniProtKB">
        <authorList>
            <consortium name="EnsemblPlants"/>
        </authorList>
    </citation>
    <scope>IDENTIFICATION</scope>
</reference>
<evidence type="ECO:0000313" key="2">
    <source>
        <dbReference type="EnsemblPlants" id="OB08G10750.1"/>
    </source>
</evidence>
<evidence type="ECO:0000256" key="1">
    <source>
        <dbReference type="SAM" id="MobiDB-lite"/>
    </source>
</evidence>
<organism evidence="2">
    <name type="scientific">Oryza brachyantha</name>
    <name type="common">malo sina</name>
    <dbReference type="NCBI Taxonomy" id="4533"/>
    <lineage>
        <taxon>Eukaryota</taxon>
        <taxon>Viridiplantae</taxon>
        <taxon>Streptophyta</taxon>
        <taxon>Embryophyta</taxon>
        <taxon>Tracheophyta</taxon>
        <taxon>Spermatophyta</taxon>
        <taxon>Magnoliopsida</taxon>
        <taxon>Liliopsida</taxon>
        <taxon>Poales</taxon>
        <taxon>Poaceae</taxon>
        <taxon>BOP clade</taxon>
        <taxon>Oryzoideae</taxon>
        <taxon>Oryzeae</taxon>
        <taxon>Oryzinae</taxon>
        <taxon>Oryza</taxon>
    </lineage>
</organism>
<name>J3MPP6_ORYBR</name>
<sequence length="82" mass="9773">PLPHHTHRHRRHQPHISFLFVLPYRYQFVFHLSLLKLKRDNMDVRSSLFSSHADKLLPTDLRSRHKGERGVDGVSAKRKQIE</sequence>
<dbReference type="HOGENOM" id="CLU_2565188_0_0_1"/>
<evidence type="ECO:0000313" key="3">
    <source>
        <dbReference type="Proteomes" id="UP000006038"/>
    </source>
</evidence>
<keyword evidence="3" id="KW-1185">Reference proteome</keyword>